<dbReference type="STRING" id="1121266.SAMN02745883_00145"/>
<protein>
    <recommendedName>
        <fullName evidence="4">Flagellar protein FliO/FliZ</fullName>
    </recommendedName>
</protein>
<gene>
    <name evidence="2" type="ORF">SAMN02745883_00145</name>
</gene>
<keyword evidence="1" id="KW-0812">Transmembrane</keyword>
<dbReference type="EMBL" id="FRAJ01000003">
    <property type="protein sequence ID" value="SHJ68522.1"/>
    <property type="molecule type" value="Genomic_DNA"/>
</dbReference>
<proteinExistence type="predicted"/>
<evidence type="ECO:0000256" key="1">
    <source>
        <dbReference type="SAM" id="Phobius"/>
    </source>
</evidence>
<keyword evidence="1" id="KW-0472">Membrane</keyword>
<name>A0A1M6LBJ8_9FIRM</name>
<accession>A0A1M6LBJ8</accession>
<evidence type="ECO:0008006" key="4">
    <source>
        <dbReference type="Google" id="ProtNLM"/>
    </source>
</evidence>
<evidence type="ECO:0000313" key="2">
    <source>
        <dbReference type="EMBL" id="SHJ68522.1"/>
    </source>
</evidence>
<dbReference type="RefSeq" id="WP_072965467.1">
    <property type="nucleotide sequence ID" value="NZ_FRAJ01000003.1"/>
</dbReference>
<keyword evidence="1" id="KW-1133">Transmembrane helix</keyword>
<evidence type="ECO:0000313" key="3">
    <source>
        <dbReference type="Proteomes" id="UP000184082"/>
    </source>
</evidence>
<keyword evidence="3" id="KW-1185">Reference proteome</keyword>
<reference evidence="2 3" key="1">
    <citation type="submission" date="2016-11" db="EMBL/GenBank/DDBJ databases">
        <authorList>
            <person name="Jaros S."/>
            <person name="Januszkiewicz K."/>
            <person name="Wedrychowicz H."/>
        </authorList>
    </citation>
    <scope>NUCLEOTIDE SEQUENCE [LARGE SCALE GENOMIC DNA]</scope>
    <source>
        <strain evidence="2 3">DSM 14501</strain>
    </source>
</reference>
<feature type="transmembrane region" description="Helical" evidence="1">
    <location>
        <begin position="6"/>
        <end position="28"/>
    </location>
</feature>
<sequence length="108" mass="12366">MKIVLFKIVFSSVLIILLAYITTLLISVKYKSINSNKNIKIIERLTLGVDKQFLLIKLLQNYYLIYISKNGAQVIDKIDSINSNEKDVDCKDKHSNLMDILSKKITTS</sequence>
<dbReference type="GO" id="GO:0016020">
    <property type="term" value="C:membrane"/>
    <property type="evidence" value="ECO:0007669"/>
    <property type="project" value="InterPro"/>
</dbReference>
<dbReference type="Proteomes" id="UP000184082">
    <property type="component" value="Unassembled WGS sequence"/>
</dbReference>
<dbReference type="GO" id="GO:0044781">
    <property type="term" value="P:bacterial-type flagellum organization"/>
    <property type="evidence" value="ECO:0007669"/>
    <property type="project" value="InterPro"/>
</dbReference>
<dbReference type="AlphaFoldDB" id="A0A1M6LBJ8"/>
<organism evidence="2 3">
    <name type="scientific">Caminicella sporogenes DSM 14501</name>
    <dbReference type="NCBI Taxonomy" id="1121266"/>
    <lineage>
        <taxon>Bacteria</taxon>
        <taxon>Bacillati</taxon>
        <taxon>Bacillota</taxon>
        <taxon>Clostridia</taxon>
        <taxon>Peptostreptococcales</taxon>
        <taxon>Caminicellaceae</taxon>
        <taxon>Caminicella</taxon>
    </lineage>
</organism>